<keyword evidence="3" id="KW-1185">Reference proteome</keyword>
<name>A0A916XJN8_9BURK</name>
<dbReference type="Proteomes" id="UP000637423">
    <property type="component" value="Unassembled WGS sequence"/>
</dbReference>
<reference evidence="2" key="2">
    <citation type="submission" date="2020-09" db="EMBL/GenBank/DDBJ databases">
        <authorList>
            <person name="Sun Q."/>
            <person name="Zhou Y."/>
        </authorList>
    </citation>
    <scope>NUCLEOTIDE SEQUENCE</scope>
    <source>
        <strain evidence="2">CGMCC 1.10998</strain>
    </source>
</reference>
<dbReference type="RefSeq" id="WP_188566389.1">
    <property type="nucleotide sequence ID" value="NZ_BMED01000002.1"/>
</dbReference>
<proteinExistence type="predicted"/>
<evidence type="ECO:0000313" key="2">
    <source>
        <dbReference type="EMBL" id="GGC77019.1"/>
    </source>
</evidence>
<dbReference type="PANTHER" id="PTHR38743:SF2">
    <property type="entry name" value="DUF2185 DOMAIN-CONTAINING PROTEIN"/>
    <property type="match status" value="1"/>
</dbReference>
<protein>
    <recommendedName>
        <fullName evidence="1">Immunity protein Imm33 domain-containing protein</fullName>
    </recommendedName>
</protein>
<dbReference type="EMBL" id="BMED01000002">
    <property type="protein sequence ID" value="GGC77019.1"/>
    <property type="molecule type" value="Genomic_DNA"/>
</dbReference>
<sequence>MTKKFFLSADQIAPIFPDLGGCLATDRIVVDGQRVGYMYRTKPIRPEDSGWRFFAGDEDEAYMAVQSHHDVYQVNTILNYDPSILPFIDAEIGSKFERDEEGDFVLLDEEA</sequence>
<dbReference type="AlphaFoldDB" id="A0A916XJN8"/>
<dbReference type="PANTHER" id="PTHR38743">
    <property type="entry name" value="SIMILAR TO GLYOXYLASE I FAMILY PROTEIN"/>
    <property type="match status" value="1"/>
</dbReference>
<organism evidence="2 3">
    <name type="scientific">Undibacterium terreum</name>
    <dbReference type="NCBI Taxonomy" id="1224302"/>
    <lineage>
        <taxon>Bacteria</taxon>
        <taxon>Pseudomonadati</taxon>
        <taxon>Pseudomonadota</taxon>
        <taxon>Betaproteobacteria</taxon>
        <taxon>Burkholderiales</taxon>
        <taxon>Oxalobacteraceae</taxon>
        <taxon>Undibacterium</taxon>
    </lineage>
</organism>
<dbReference type="InterPro" id="IPR018689">
    <property type="entry name" value="Imm33_dom"/>
</dbReference>
<evidence type="ECO:0000313" key="3">
    <source>
        <dbReference type="Proteomes" id="UP000637423"/>
    </source>
</evidence>
<feature type="domain" description="Immunity protein Imm33" evidence="1">
    <location>
        <begin position="22"/>
        <end position="105"/>
    </location>
</feature>
<evidence type="ECO:0000259" key="1">
    <source>
        <dbReference type="Pfam" id="PF09951"/>
    </source>
</evidence>
<dbReference type="Pfam" id="PF09951">
    <property type="entry name" value="Imm33"/>
    <property type="match status" value="1"/>
</dbReference>
<accession>A0A916XJN8</accession>
<reference evidence="2" key="1">
    <citation type="journal article" date="2014" name="Int. J. Syst. Evol. Microbiol.">
        <title>Complete genome sequence of Corynebacterium casei LMG S-19264T (=DSM 44701T), isolated from a smear-ripened cheese.</title>
        <authorList>
            <consortium name="US DOE Joint Genome Institute (JGI-PGF)"/>
            <person name="Walter F."/>
            <person name="Albersmeier A."/>
            <person name="Kalinowski J."/>
            <person name="Ruckert C."/>
        </authorList>
    </citation>
    <scope>NUCLEOTIDE SEQUENCE</scope>
    <source>
        <strain evidence="2">CGMCC 1.10998</strain>
    </source>
</reference>
<gene>
    <name evidence="2" type="ORF">GCM10011396_25270</name>
</gene>
<comment type="caution">
    <text evidence="2">The sequence shown here is derived from an EMBL/GenBank/DDBJ whole genome shotgun (WGS) entry which is preliminary data.</text>
</comment>